<organism evidence="2 3">
    <name type="scientific">Chitiniphilus eburneus</name>
    <dbReference type="NCBI Taxonomy" id="2571148"/>
    <lineage>
        <taxon>Bacteria</taxon>
        <taxon>Pseudomonadati</taxon>
        <taxon>Pseudomonadota</taxon>
        <taxon>Betaproteobacteria</taxon>
        <taxon>Neisseriales</taxon>
        <taxon>Chitinibacteraceae</taxon>
        <taxon>Chitiniphilus</taxon>
    </lineage>
</organism>
<dbReference type="EMBL" id="SUMF01000046">
    <property type="protein sequence ID" value="TJZ64476.1"/>
    <property type="molecule type" value="Genomic_DNA"/>
</dbReference>
<dbReference type="InterPro" id="IPR036259">
    <property type="entry name" value="MFS_trans_sf"/>
</dbReference>
<name>A0A4U0PA51_9NEIS</name>
<dbReference type="Proteomes" id="UP000310016">
    <property type="component" value="Unassembled WGS sequence"/>
</dbReference>
<sequence length="405" mass="42403">MNAGTRQLLMFYAVVALFTGVDMGLMIGLFWSSLKITGSPLVLGLVLCLSMLLPFTLQRLARRGGRGLVLDFQHTLVARAAGFVLILGCALAGLFHTLYGFVLIALLVGVLGFFTTSALEAVNTRFSLAQVVNSEFSARWMQTAIQLGAFGGAALGGLALEGFGIDRFALVFCSMGCLAALTVLVSPLGRLSVERAAGAAPTVPARPLSADAVPGVDGRLLRALCLGLGMIGFHIGAFNTLTPVIYQTLNHWTAADFGLASGVAGVGAFLAAVLPGARVPDYVPPLLILLMDALLVYSGVAAVSIAACFLIGYSINHLRIQLRRKLIDLARSPADADRIASISAFYYLLLQSAAPLILAGLITERLFGRQAAPAVFVLVAVVLLLSVVVLPRVTSAPVRAVAEPG</sequence>
<dbReference type="Gene3D" id="1.20.1250.20">
    <property type="entry name" value="MFS general substrate transporter like domains"/>
    <property type="match status" value="1"/>
</dbReference>
<dbReference type="SUPFAM" id="SSF103473">
    <property type="entry name" value="MFS general substrate transporter"/>
    <property type="match status" value="1"/>
</dbReference>
<evidence type="ECO:0000313" key="2">
    <source>
        <dbReference type="EMBL" id="TJZ64476.1"/>
    </source>
</evidence>
<feature type="transmembrane region" description="Helical" evidence="1">
    <location>
        <begin position="9"/>
        <end position="31"/>
    </location>
</feature>
<keyword evidence="1" id="KW-0472">Membrane</keyword>
<evidence type="ECO:0000313" key="3">
    <source>
        <dbReference type="Proteomes" id="UP000310016"/>
    </source>
</evidence>
<keyword evidence="1" id="KW-0812">Transmembrane</keyword>
<reference evidence="2 3" key="1">
    <citation type="submission" date="2019-04" db="EMBL/GenBank/DDBJ databases">
        <title>Chitiniphilus eburnea sp. nov., a novel chitinolytic bacterium isolated from aquaculture sludge.</title>
        <authorList>
            <person name="Sheng M."/>
        </authorList>
    </citation>
    <scope>NUCLEOTIDE SEQUENCE [LARGE SCALE GENOMIC DNA]</scope>
    <source>
        <strain evidence="2 3">HX-2-15</strain>
    </source>
</reference>
<proteinExistence type="predicted"/>
<feature type="transmembrane region" description="Helical" evidence="1">
    <location>
        <begin position="101"/>
        <end position="122"/>
    </location>
</feature>
<keyword evidence="3" id="KW-1185">Reference proteome</keyword>
<protein>
    <recommendedName>
        <fullName evidence="4">MFS transporter</fullName>
    </recommendedName>
</protein>
<feature type="transmembrane region" description="Helical" evidence="1">
    <location>
        <begin position="344"/>
        <end position="362"/>
    </location>
</feature>
<feature type="transmembrane region" description="Helical" evidence="1">
    <location>
        <begin position="223"/>
        <end position="246"/>
    </location>
</feature>
<keyword evidence="1" id="KW-1133">Transmembrane helix</keyword>
<feature type="transmembrane region" description="Helical" evidence="1">
    <location>
        <begin position="76"/>
        <end position="95"/>
    </location>
</feature>
<accession>A0A4U0PA51</accession>
<evidence type="ECO:0008006" key="4">
    <source>
        <dbReference type="Google" id="ProtNLM"/>
    </source>
</evidence>
<dbReference type="OrthoDB" id="8582746at2"/>
<dbReference type="AlphaFoldDB" id="A0A4U0PA51"/>
<feature type="transmembrane region" description="Helical" evidence="1">
    <location>
        <begin position="252"/>
        <end position="274"/>
    </location>
</feature>
<gene>
    <name evidence="2" type="ORF">FAZ21_19110</name>
</gene>
<feature type="transmembrane region" description="Helical" evidence="1">
    <location>
        <begin position="286"/>
        <end position="315"/>
    </location>
</feature>
<evidence type="ECO:0000256" key="1">
    <source>
        <dbReference type="SAM" id="Phobius"/>
    </source>
</evidence>
<comment type="caution">
    <text evidence="2">The sequence shown here is derived from an EMBL/GenBank/DDBJ whole genome shotgun (WGS) entry which is preliminary data.</text>
</comment>
<feature type="transmembrane region" description="Helical" evidence="1">
    <location>
        <begin position="374"/>
        <end position="393"/>
    </location>
</feature>
<feature type="transmembrane region" description="Helical" evidence="1">
    <location>
        <begin position="169"/>
        <end position="188"/>
    </location>
</feature>
<feature type="transmembrane region" description="Helical" evidence="1">
    <location>
        <begin position="143"/>
        <end position="163"/>
    </location>
</feature>
<dbReference type="RefSeq" id="WP_136775034.1">
    <property type="nucleotide sequence ID" value="NZ_CP156074.1"/>
</dbReference>
<feature type="transmembrane region" description="Helical" evidence="1">
    <location>
        <begin position="37"/>
        <end position="55"/>
    </location>
</feature>